<dbReference type="GO" id="GO:0007165">
    <property type="term" value="P:signal transduction"/>
    <property type="evidence" value="ECO:0007669"/>
    <property type="project" value="InterPro"/>
</dbReference>
<gene>
    <name evidence="3" type="ORF">GDO81_005120</name>
</gene>
<evidence type="ECO:0000259" key="2">
    <source>
        <dbReference type="SMART" id="SM00964"/>
    </source>
</evidence>
<keyword evidence="1" id="KW-0727">SH2 domain</keyword>
<dbReference type="GO" id="GO:0003700">
    <property type="term" value="F:DNA-binding transcription factor activity"/>
    <property type="evidence" value="ECO:0007669"/>
    <property type="project" value="InterPro"/>
</dbReference>
<evidence type="ECO:0000313" key="3">
    <source>
        <dbReference type="EMBL" id="KAG8585702.1"/>
    </source>
</evidence>
<keyword evidence="4" id="KW-1185">Reference proteome</keyword>
<evidence type="ECO:0000256" key="1">
    <source>
        <dbReference type="ARBA" id="ARBA00022999"/>
    </source>
</evidence>
<accession>A0AAV7CKW1</accession>
<dbReference type="Proteomes" id="UP000824782">
    <property type="component" value="Unassembled WGS sequence"/>
</dbReference>
<comment type="caution">
    <text evidence="3">The sequence shown here is derived from an EMBL/GenBank/DDBJ whole genome shotgun (WGS) entry which is preliminary data.</text>
</comment>
<protein>
    <recommendedName>
        <fullName evidence="2">STAT transcription factor protein interaction domain-containing protein</fullName>
    </recommendedName>
</protein>
<dbReference type="SUPFAM" id="SSF48092">
    <property type="entry name" value="Transcription factor STAT-4 N-domain"/>
    <property type="match status" value="1"/>
</dbReference>
<sequence>MSQWEAVLKLSGEFQEQAFAVYSQEVLPMVVRQYLAQWIESQDWKLAARDQSLATVQCQNLLEHLDIEYSRFTEDREVVKANSIRNFRVSTRKIHCSWQT</sequence>
<dbReference type="PANTHER" id="PTHR11801">
    <property type="entry name" value="SIGNAL TRANSDUCER AND ACTIVATOR OF TRANSCRIPTION"/>
    <property type="match status" value="1"/>
</dbReference>
<organism evidence="3 4">
    <name type="scientific">Engystomops pustulosus</name>
    <name type="common">Tungara frog</name>
    <name type="synonym">Physalaemus pustulosus</name>
    <dbReference type="NCBI Taxonomy" id="76066"/>
    <lineage>
        <taxon>Eukaryota</taxon>
        <taxon>Metazoa</taxon>
        <taxon>Chordata</taxon>
        <taxon>Craniata</taxon>
        <taxon>Vertebrata</taxon>
        <taxon>Euteleostomi</taxon>
        <taxon>Amphibia</taxon>
        <taxon>Batrachia</taxon>
        <taxon>Anura</taxon>
        <taxon>Neobatrachia</taxon>
        <taxon>Hyloidea</taxon>
        <taxon>Leptodactylidae</taxon>
        <taxon>Leiuperinae</taxon>
        <taxon>Engystomops</taxon>
    </lineage>
</organism>
<dbReference type="Gene3D" id="1.10.532.10">
    <property type="entry name" value="STAT transcription factor, N-terminal domain"/>
    <property type="match status" value="1"/>
</dbReference>
<feature type="domain" description="STAT transcription factor protein interaction" evidence="2">
    <location>
        <begin position="2"/>
        <end position="96"/>
    </location>
</feature>
<dbReference type="InterPro" id="IPR036535">
    <property type="entry name" value="STAT_N_sf"/>
</dbReference>
<dbReference type="Pfam" id="PF02865">
    <property type="entry name" value="STAT_int"/>
    <property type="match status" value="1"/>
</dbReference>
<name>A0AAV7CKW1_ENGPU</name>
<dbReference type="InterPro" id="IPR013799">
    <property type="entry name" value="STAT_TF_prot_interaction"/>
</dbReference>
<dbReference type="SMART" id="SM00964">
    <property type="entry name" value="STAT_int"/>
    <property type="match status" value="1"/>
</dbReference>
<evidence type="ECO:0000313" key="4">
    <source>
        <dbReference type="Proteomes" id="UP000824782"/>
    </source>
</evidence>
<dbReference type="EMBL" id="WNYA01000002">
    <property type="protein sequence ID" value="KAG8585702.1"/>
    <property type="molecule type" value="Genomic_DNA"/>
</dbReference>
<reference evidence="3" key="1">
    <citation type="thesis" date="2020" institute="ProQuest LLC" country="789 East Eisenhower Parkway, Ann Arbor, MI, USA">
        <title>Comparative Genomics and Chromosome Evolution.</title>
        <authorList>
            <person name="Mudd A.B."/>
        </authorList>
    </citation>
    <scope>NUCLEOTIDE SEQUENCE</scope>
    <source>
        <strain evidence="3">237g6f4</strain>
        <tissue evidence="3">Blood</tissue>
    </source>
</reference>
<proteinExistence type="predicted"/>
<dbReference type="InterPro" id="IPR001217">
    <property type="entry name" value="STAT"/>
</dbReference>
<dbReference type="AlphaFoldDB" id="A0AAV7CKW1"/>